<proteinExistence type="predicted"/>
<dbReference type="InterPro" id="IPR021244">
    <property type="entry name" value="DUF2802"/>
</dbReference>
<reference evidence="2 3" key="1">
    <citation type="submission" date="2013-06" db="EMBL/GenBank/DDBJ databases">
        <title>Draft genome sequence of Thauera terpenica.</title>
        <authorList>
            <person name="Liu B."/>
            <person name="Frostegard A.H."/>
            <person name="Shapleigh J.P."/>
        </authorList>
    </citation>
    <scope>NUCLEOTIDE SEQUENCE [LARGE SCALE GENOMIC DNA]</scope>
    <source>
        <strain evidence="2 3">58Eu</strain>
    </source>
</reference>
<dbReference type="eggNOG" id="ENOG5032U3C">
    <property type="taxonomic scope" value="Bacteria"/>
</dbReference>
<protein>
    <recommendedName>
        <fullName evidence="4">DUF2802 domain-containing protein</fullName>
    </recommendedName>
</protein>
<name>S9ZUL2_9RHOO</name>
<sequence length="193" mass="20453">MTLRLILWGLVVILVLGSVWQFLRALRLGRAPMTTSRLAATAESGDDAAGADDDEDGFDYAPQLRPVSATIATPPEQVAPAQPARVPTPVVPAPEVFQLELEVRHLQRELEGQQELIALQRAQIEALHSELGGLHLQLADAVVAQPSTSPEYSEAMQLAGQGHDAQEIAARCGISVAEAGLVQSLARAGGARS</sequence>
<dbReference type="Proteomes" id="UP000015455">
    <property type="component" value="Unassembled WGS sequence"/>
</dbReference>
<dbReference type="PATRIC" id="fig|1348657.5.peg.26"/>
<evidence type="ECO:0000313" key="3">
    <source>
        <dbReference type="Proteomes" id="UP000015455"/>
    </source>
</evidence>
<dbReference type="RefSeq" id="WP_021247490.1">
    <property type="nucleotide sequence ID" value="NZ_ATJV01000001.1"/>
</dbReference>
<dbReference type="Pfam" id="PF10975">
    <property type="entry name" value="DUF2802"/>
    <property type="match status" value="1"/>
</dbReference>
<dbReference type="OrthoDB" id="9182460at2"/>
<comment type="caution">
    <text evidence="2">The sequence shown here is derived from an EMBL/GenBank/DDBJ whole genome shotgun (WGS) entry which is preliminary data.</text>
</comment>
<keyword evidence="3" id="KW-1185">Reference proteome</keyword>
<evidence type="ECO:0000256" key="1">
    <source>
        <dbReference type="SAM" id="Coils"/>
    </source>
</evidence>
<organism evidence="2 3">
    <name type="scientific">Thauera terpenica 58Eu</name>
    <dbReference type="NCBI Taxonomy" id="1348657"/>
    <lineage>
        <taxon>Bacteria</taxon>
        <taxon>Pseudomonadati</taxon>
        <taxon>Pseudomonadota</taxon>
        <taxon>Betaproteobacteria</taxon>
        <taxon>Rhodocyclales</taxon>
        <taxon>Zoogloeaceae</taxon>
        <taxon>Thauera</taxon>
    </lineage>
</organism>
<accession>S9ZUL2</accession>
<feature type="coiled-coil region" evidence="1">
    <location>
        <begin position="96"/>
        <end position="123"/>
    </location>
</feature>
<dbReference type="AlphaFoldDB" id="S9ZUL2"/>
<dbReference type="STRING" id="1348657.M622_00130"/>
<gene>
    <name evidence="2" type="ORF">M622_00130</name>
</gene>
<evidence type="ECO:0000313" key="2">
    <source>
        <dbReference type="EMBL" id="EPZ17207.1"/>
    </source>
</evidence>
<keyword evidence="1" id="KW-0175">Coiled coil</keyword>
<evidence type="ECO:0008006" key="4">
    <source>
        <dbReference type="Google" id="ProtNLM"/>
    </source>
</evidence>
<dbReference type="EMBL" id="ATJV01000001">
    <property type="protein sequence ID" value="EPZ17207.1"/>
    <property type="molecule type" value="Genomic_DNA"/>
</dbReference>